<protein>
    <recommendedName>
        <fullName evidence="16">C-type lectin domain-containing protein</fullName>
    </recommendedName>
</protein>
<dbReference type="SUPFAM" id="SSF57535">
    <property type="entry name" value="Complement control module/SCR domain"/>
    <property type="match status" value="1"/>
</dbReference>
<keyword evidence="5" id="KW-0677">Repeat</keyword>
<dbReference type="InterPro" id="IPR018378">
    <property type="entry name" value="C-type_lectin_CS"/>
</dbReference>
<proteinExistence type="inferred from homology"/>
<dbReference type="InterPro" id="IPR000742">
    <property type="entry name" value="EGF"/>
</dbReference>
<dbReference type="PROSITE" id="PS00615">
    <property type="entry name" value="C_TYPE_LECTIN_1"/>
    <property type="match status" value="1"/>
</dbReference>
<dbReference type="GO" id="GO:0045202">
    <property type="term" value="C:synapse"/>
    <property type="evidence" value="ECO:0007669"/>
    <property type="project" value="TreeGrafter"/>
</dbReference>
<dbReference type="InterPro" id="IPR035976">
    <property type="entry name" value="Sushi/SCR/CCP_sf"/>
</dbReference>
<dbReference type="SUPFAM" id="SSF57196">
    <property type="entry name" value="EGF/Laminin"/>
    <property type="match status" value="1"/>
</dbReference>
<dbReference type="OMA" id="INGMEYQ"/>
<keyword evidence="4" id="KW-0732">Signal</keyword>
<dbReference type="PROSITE" id="PS50041">
    <property type="entry name" value="C_TYPE_LECTIN_2"/>
    <property type="match status" value="1"/>
</dbReference>
<dbReference type="InterPro" id="IPR000436">
    <property type="entry name" value="Sushi_SCR_CCP_dom"/>
</dbReference>
<dbReference type="InterPro" id="IPR001304">
    <property type="entry name" value="C-type_lectin-like"/>
</dbReference>
<dbReference type="SMART" id="SM00032">
    <property type="entry name" value="CCP"/>
    <property type="match status" value="1"/>
</dbReference>
<dbReference type="AlphaFoldDB" id="A0A670ZLF0"/>
<keyword evidence="3" id="KW-0964">Secreted</keyword>
<dbReference type="Pfam" id="PF00059">
    <property type="entry name" value="Lectin_C"/>
    <property type="match status" value="1"/>
</dbReference>
<dbReference type="PANTHER" id="PTHR22804:SF41">
    <property type="entry name" value="BREVICAN CORE PROTEIN"/>
    <property type="match status" value="1"/>
</dbReference>
<evidence type="ECO:0000256" key="9">
    <source>
        <dbReference type="PROSITE-ProRule" id="PRU00076"/>
    </source>
</evidence>
<dbReference type="GO" id="GO:0010001">
    <property type="term" value="P:glial cell differentiation"/>
    <property type="evidence" value="ECO:0007669"/>
    <property type="project" value="TreeGrafter"/>
</dbReference>
<organism evidence="14 15">
    <name type="scientific">Pseudonaja textilis</name>
    <name type="common">Eastern brown snake</name>
    <dbReference type="NCBI Taxonomy" id="8673"/>
    <lineage>
        <taxon>Eukaryota</taxon>
        <taxon>Metazoa</taxon>
        <taxon>Chordata</taxon>
        <taxon>Craniata</taxon>
        <taxon>Vertebrata</taxon>
        <taxon>Euteleostomi</taxon>
        <taxon>Lepidosauria</taxon>
        <taxon>Squamata</taxon>
        <taxon>Bifurcata</taxon>
        <taxon>Unidentata</taxon>
        <taxon>Episquamata</taxon>
        <taxon>Toxicofera</taxon>
        <taxon>Serpentes</taxon>
        <taxon>Colubroidea</taxon>
        <taxon>Elapidae</taxon>
        <taxon>Hydrophiinae</taxon>
        <taxon>Pseudonaja</taxon>
    </lineage>
</organism>
<evidence type="ECO:0000256" key="4">
    <source>
        <dbReference type="ARBA" id="ARBA00022729"/>
    </source>
</evidence>
<dbReference type="GO" id="GO:0005615">
    <property type="term" value="C:extracellular space"/>
    <property type="evidence" value="ECO:0007669"/>
    <property type="project" value="TreeGrafter"/>
</dbReference>
<dbReference type="PROSITE" id="PS50923">
    <property type="entry name" value="SUSHI"/>
    <property type="match status" value="1"/>
</dbReference>
<evidence type="ECO:0000256" key="7">
    <source>
        <dbReference type="ARBA" id="ARBA00023180"/>
    </source>
</evidence>
<keyword evidence="15" id="KW-1185">Reference proteome</keyword>
<feature type="domain" description="EGF-like" evidence="11">
    <location>
        <begin position="3"/>
        <end position="39"/>
    </location>
</feature>
<dbReference type="CDD" id="cd00054">
    <property type="entry name" value="EGF_CA"/>
    <property type="match status" value="1"/>
</dbReference>
<evidence type="ECO:0000313" key="15">
    <source>
        <dbReference type="Proteomes" id="UP000472273"/>
    </source>
</evidence>
<dbReference type="Proteomes" id="UP000472273">
    <property type="component" value="Unplaced"/>
</dbReference>
<keyword evidence="9" id="KW-0245">EGF-like domain</keyword>
<comment type="caution">
    <text evidence="9">Lacks conserved residue(s) required for the propagation of feature annotation.</text>
</comment>
<name>A0A670ZLF0_PSETE</name>
<feature type="disulfide bond" evidence="9">
    <location>
        <begin position="29"/>
        <end position="38"/>
    </location>
</feature>
<dbReference type="Pfam" id="PF00008">
    <property type="entry name" value="EGF"/>
    <property type="match status" value="1"/>
</dbReference>
<dbReference type="Gene3D" id="3.10.100.10">
    <property type="entry name" value="Mannose-Binding Protein A, subunit A"/>
    <property type="match status" value="1"/>
</dbReference>
<dbReference type="SMART" id="SM00034">
    <property type="entry name" value="CLECT"/>
    <property type="match status" value="1"/>
</dbReference>
<dbReference type="PROSITE" id="PS00022">
    <property type="entry name" value="EGF_1"/>
    <property type="match status" value="1"/>
</dbReference>
<comment type="subcellular location">
    <subcellularLocation>
        <location evidence="1">Secreted</location>
    </subcellularLocation>
</comment>
<comment type="similarity">
    <text evidence="2">Belongs to the true venom lectin family.</text>
</comment>
<evidence type="ECO:0000256" key="3">
    <source>
        <dbReference type="ARBA" id="ARBA00022525"/>
    </source>
</evidence>
<dbReference type="InterPro" id="IPR016187">
    <property type="entry name" value="CTDL_fold"/>
</dbReference>
<evidence type="ECO:0000256" key="2">
    <source>
        <dbReference type="ARBA" id="ARBA00006250"/>
    </source>
</evidence>
<feature type="domain" description="Sushi" evidence="13">
    <location>
        <begin position="180"/>
        <end position="240"/>
    </location>
</feature>
<keyword evidence="8" id="KW-0393">Immunoglobulin domain</keyword>
<evidence type="ECO:0008006" key="16">
    <source>
        <dbReference type="Google" id="ProtNLM"/>
    </source>
</evidence>
<evidence type="ECO:0000256" key="10">
    <source>
        <dbReference type="PROSITE-ProRule" id="PRU00302"/>
    </source>
</evidence>
<dbReference type="CDD" id="cd00033">
    <property type="entry name" value="CCP"/>
    <property type="match status" value="1"/>
</dbReference>
<dbReference type="GO" id="GO:0001501">
    <property type="term" value="P:skeletal system development"/>
    <property type="evidence" value="ECO:0007669"/>
    <property type="project" value="TreeGrafter"/>
</dbReference>
<dbReference type="GeneTree" id="ENSGT00940000157343"/>
<sequence>HLLSDTCMPNPCRNGGTCTEERGRPGCLCLPGYGGDACDVSEPPDSSWLLFLSPGLRKCQPGWDAFQGFCYKHFSARRSWEDAETRCREHGGHLANILSPEEHSFLSSRGEYQWIGLNDRTIEGDFQWSDGSPLLYENWQDGQPDSHFLYGENCVGLSGQKDGKWSDLPCGYHLPFTCKMGLTPPPKVADAQIFGRPKQRYEVNSVLRYWCPEGFVQHRWPLIRCQENGQWQRPQFACRCPSFSHLTWGLPSLCTHRHTHTHTRPK</sequence>
<evidence type="ECO:0000256" key="6">
    <source>
        <dbReference type="ARBA" id="ARBA00023157"/>
    </source>
</evidence>
<dbReference type="GO" id="GO:0007417">
    <property type="term" value="P:central nervous system development"/>
    <property type="evidence" value="ECO:0007669"/>
    <property type="project" value="TreeGrafter"/>
</dbReference>
<dbReference type="Pfam" id="PF00084">
    <property type="entry name" value="Sushi"/>
    <property type="match status" value="1"/>
</dbReference>
<accession>A0A670ZLF0</accession>
<dbReference type="PROSITE" id="PS01186">
    <property type="entry name" value="EGF_2"/>
    <property type="match status" value="1"/>
</dbReference>
<dbReference type="Gene3D" id="2.10.70.10">
    <property type="entry name" value="Complement Module, domain 1"/>
    <property type="match status" value="1"/>
</dbReference>
<dbReference type="Ensembl" id="ENSPTXT00000024416.1">
    <property type="protein sequence ID" value="ENSPTXP00000023683.1"/>
    <property type="gene ID" value="ENSPTXG00000016467.1"/>
</dbReference>
<dbReference type="InterPro" id="IPR050691">
    <property type="entry name" value="Hyaluronan_bind_Proteoglycan"/>
</dbReference>
<dbReference type="PANTHER" id="PTHR22804">
    <property type="entry name" value="AGGRECAN/VERSICAN PROTEOGLYCAN"/>
    <property type="match status" value="1"/>
</dbReference>
<evidence type="ECO:0000259" key="13">
    <source>
        <dbReference type="PROSITE" id="PS50923"/>
    </source>
</evidence>
<dbReference type="GO" id="GO:0072534">
    <property type="term" value="C:perineuronal net"/>
    <property type="evidence" value="ECO:0007669"/>
    <property type="project" value="TreeGrafter"/>
</dbReference>
<reference evidence="14" key="1">
    <citation type="submission" date="2025-08" db="UniProtKB">
        <authorList>
            <consortium name="Ensembl"/>
        </authorList>
    </citation>
    <scope>IDENTIFICATION</scope>
</reference>
<evidence type="ECO:0000256" key="1">
    <source>
        <dbReference type="ARBA" id="ARBA00004613"/>
    </source>
</evidence>
<reference evidence="14" key="2">
    <citation type="submission" date="2025-09" db="UniProtKB">
        <authorList>
            <consortium name="Ensembl"/>
        </authorList>
    </citation>
    <scope>IDENTIFICATION</scope>
</reference>
<dbReference type="Gene3D" id="2.10.25.10">
    <property type="entry name" value="Laminin"/>
    <property type="match status" value="1"/>
</dbReference>
<dbReference type="SUPFAM" id="SSF56436">
    <property type="entry name" value="C-type lectin-like"/>
    <property type="match status" value="1"/>
</dbReference>
<evidence type="ECO:0000256" key="8">
    <source>
        <dbReference type="ARBA" id="ARBA00023319"/>
    </source>
</evidence>
<keyword evidence="6 9" id="KW-1015">Disulfide bond</keyword>
<dbReference type="InterPro" id="IPR016186">
    <property type="entry name" value="C-type_lectin-like/link_sf"/>
</dbReference>
<feature type="disulfide bond" evidence="10">
    <location>
        <begin position="211"/>
        <end position="238"/>
    </location>
</feature>
<keyword evidence="10" id="KW-0768">Sushi</keyword>
<dbReference type="FunFam" id="2.10.70.10:FF:000003">
    <property type="entry name" value="Versican core protein"/>
    <property type="match status" value="1"/>
</dbReference>
<keyword evidence="7" id="KW-0325">Glycoprotein</keyword>
<evidence type="ECO:0000259" key="12">
    <source>
        <dbReference type="PROSITE" id="PS50041"/>
    </source>
</evidence>
<evidence type="ECO:0000259" key="11">
    <source>
        <dbReference type="PROSITE" id="PS50026"/>
    </source>
</evidence>
<evidence type="ECO:0000256" key="5">
    <source>
        <dbReference type="ARBA" id="ARBA00022737"/>
    </source>
</evidence>
<dbReference type="PROSITE" id="PS50026">
    <property type="entry name" value="EGF_3"/>
    <property type="match status" value="1"/>
</dbReference>
<feature type="domain" description="C-type lectin" evidence="12">
    <location>
        <begin position="66"/>
        <end position="179"/>
    </location>
</feature>
<evidence type="ECO:0000313" key="14">
    <source>
        <dbReference type="Ensembl" id="ENSPTXP00000023683.1"/>
    </source>
</evidence>
<dbReference type="GO" id="GO:0002052">
    <property type="term" value="P:positive regulation of neuroblast proliferation"/>
    <property type="evidence" value="ECO:0007669"/>
    <property type="project" value="TreeGrafter"/>
</dbReference>